<dbReference type="Proteomes" id="UP000614996">
    <property type="component" value="Unassembled WGS sequence"/>
</dbReference>
<dbReference type="AlphaFoldDB" id="A0A8J4AGG6"/>
<keyword evidence="2" id="KW-1185">Reference proteome</keyword>
<protein>
    <submittedName>
        <fullName evidence="1">Uncharacterized protein</fullName>
    </submittedName>
</protein>
<gene>
    <name evidence="1" type="ORF">NUM_60630</name>
</gene>
<organism evidence="1 2">
    <name type="scientific">Actinocatenispora comari</name>
    <dbReference type="NCBI Taxonomy" id="2807577"/>
    <lineage>
        <taxon>Bacteria</taxon>
        <taxon>Bacillati</taxon>
        <taxon>Actinomycetota</taxon>
        <taxon>Actinomycetes</taxon>
        <taxon>Micromonosporales</taxon>
        <taxon>Micromonosporaceae</taxon>
        <taxon>Actinocatenispora</taxon>
    </lineage>
</organism>
<accession>A0A8J4AGG6</accession>
<reference evidence="2" key="1">
    <citation type="journal article" date="2021" name="Int. J. Syst. Evol. Microbiol.">
        <title>Actinocatenispora comari sp. nov., an endophytic actinomycete isolated from aerial parts of Comarum salesowianum.</title>
        <authorList>
            <person name="Oyunbileg N."/>
            <person name="Iizaka Y."/>
            <person name="Hamada M."/>
            <person name="Davaapurev B.O."/>
            <person name="Fukumoto A."/>
            <person name="Tsetseg B."/>
            <person name="Kato F."/>
            <person name="Tamura T."/>
            <person name="Batkhuu J."/>
            <person name="Anzai Y."/>
        </authorList>
    </citation>
    <scope>NUCLEOTIDE SEQUENCE [LARGE SCALE GENOMIC DNA]</scope>
    <source>
        <strain evidence="2">NUM-2625</strain>
    </source>
</reference>
<proteinExistence type="predicted"/>
<comment type="caution">
    <text evidence="1">The sequence shown here is derived from an EMBL/GenBank/DDBJ whole genome shotgun (WGS) entry which is preliminary data.</text>
</comment>
<name>A0A8J4AGG6_9ACTN</name>
<dbReference type="EMBL" id="BOPO01000127">
    <property type="protein sequence ID" value="GIL30809.1"/>
    <property type="molecule type" value="Genomic_DNA"/>
</dbReference>
<evidence type="ECO:0000313" key="2">
    <source>
        <dbReference type="Proteomes" id="UP000614996"/>
    </source>
</evidence>
<evidence type="ECO:0000313" key="1">
    <source>
        <dbReference type="EMBL" id="GIL30809.1"/>
    </source>
</evidence>
<sequence length="119" mass="12524">MGEAPVRRLQRDRLGDGRAMTGRYWTDTPAPFGSRSDWYRVRRAVDLMPTGVAVATVVAYPADAMVALHMPTGSMARLSAGDALGIAACLSAAVEGSIPAANGDGLVLEADLGDGWHRI</sequence>